<dbReference type="HOGENOM" id="CLU_3287081_0_0_6"/>
<proteinExistence type="predicted"/>
<sequence length="40" mass="4904">MFYWNNMKILTEIGSTEYKRIIHIIDVIKRPLSWSARKNH</sequence>
<evidence type="ECO:0000313" key="1">
    <source>
        <dbReference type="EMBL" id="EFE09003.1"/>
    </source>
</evidence>
<evidence type="ECO:0000313" key="2">
    <source>
        <dbReference type="Proteomes" id="UP000003880"/>
    </source>
</evidence>
<protein>
    <submittedName>
        <fullName evidence="1">Uncharacterized protein</fullName>
    </submittedName>
</protein>
<dbReference type="Proteomes" id="UP000003880">
    <property type="component" value="Unassembled WGS sequence"/>
</dbReference>
<reference evidence="1 2" key="1">
    <citation type="submission" date="2010-02" db="EMBL/GenBank/DDBJ databases">
        <authorList>
            <person name="Weinstock G."/>
            <person name="Sodergren E."/>
            <person name="Clifton S."/>
            <person name="Fulton L."/>
            <person name="Fulton B."/>
            <person name="Courtney L."/>
            <person name="Fronick C."/>
            <person name="Harrison M."/>
            <person name="Strong C."/>
            <person name="Farmer C."/>
            <person name="Delahaunty K."/>
            <person name="Markovic C."/>
            <person name="Hall O."/>
            <person name="Minx P."/>
            <person name="Tomlinson C."/>
            <person name="Mitreva M."/>
            <person name="Nelson J."/>
            <person name="Hou S."/>
            <person name="Wollam A."/>
            <person name="Pepin K.H."/>
            <person name="Johnson M."/>
            <person name="Bhonagiri V."/>
            <person name="Zhang X."/>
            <person name="Suruliraj S."/>
            <person name="Warren W."/>
            <person name="Chinwalla A."/>
            <person name="Mardis E.R."/>
            <person name="Wilson R.K."/>
        </authorList>
    </citation>
    <scope>NUCLEOTIDE SEQUENCE [LARGE SCALE GENOMIC DNA]</scope>
    <source>
        <strain evidence="1 2">ATCC 29220</strain>
    </source>
</reference>
<dbReference type="EMBL" id="ABWL02000006">
    <property type="protein sequence ID" value="EFE09003.1"/>
    <property type="molecule type" value="Genomic_DNA"/>
</dbReference>
<name>D4B9Z2_9ENTR</name>
<organism evidence="1 2">
    <name type="scientific">Citrobacter youngae ATCC 29220</name>
    <dbReference type="NCBI Taxonomy" id="500640"/>
    <lineage>
        <taxon>Bacteria</taxon>
        <taxon>Pseudomonadati</taxon>
        <taxon>Pseudomonadota</taxon>
        <taxon>Gammaproteobacteria</taxon>
        <taxon>Enterobacterales</taxon>
        <taxon>Enterobacteriaceae</taxon>
        <taxon>Citrobacter</taxon>
        <taxon>Citrobacter freundii complex</taxon>
    </lineage>
</organism>
<comment type="caution">
    <text evidence="1">The sequence shown here is derived from an EMBL/GenBank/DDBJ whole genome shotgun (WGS) entry which is preliminary data.</text>
</comment>
<gene>
    <name evidence="1" type="ORF">CIT292_07282</name>
</gene>
<accession>D4B9Z2</accession>
<dbReference type="AlphaFoldDB" id="D4B9Z2"/>